<keyword evidence="3 6" id="KW-0812">Transmembrane</keyword>
<feature type="transmembrane region" description="Helical" evidence="6">
    <location>
        <begin position="300"/>
        <end position="321"/>
    </location>
</feature>
<keyword evidence="4 6" id="KW-1133">Transmembrane helix</keyword>
<gene>
    <name evidence="8" type="ORF">CONLIGDRAFT_712694</name>
</gene>
<dbReference type="PANTHER" id="PTHR48022:SF29">
    <property type="entry name" value="SUGAR TRANSPORTER, PUTATIVE (AFU_ORTHOLOGUE AFUA_6G14500)-RELATED"/>
    <property type="match status" value="1"/>
</dbReference>
<evidence type="ECO:0000256" key="3">
    <source>
        <dbReference type="ARBA" id="ARBA00022692"/>
    </source>
</evidence>
<evidence type="ECO:0000313" key="8">
    <source>
        <dbReference type="EMBL" id="OIW32340.1"/>
    </source>
</evidence>
<dbReference type="Gene3D" id="1.20.1250.20">
    <property type="entry name" value="MFS general substrate transporter like domains"/>
    <property type="match status" value="1"/>
</dbReference>
<evidence type="ECO:0000256" key="1">
    <source>
        <dbReference type="ARBA" id="ARBA00004141"/>
    </source>
</evidence>
<evidence type="ECO:0000256" key="6">
    <source>
        <dbReference type="SAM" id="Phobius"/>
    </source>
</evidence>
<dbReference type="GO" id="GO:0016020">
    <property type="term" value="C:membrane"/>
    <property type="evidence" value="ECO:0007669"/>
    <property type="project" value="UniProtKB-SubCell"/>
</dbReference>
<feature type="transmembrane region" description="Helical" evidence="6">
    <location>
        <begin position="88"/>
        <end position="111"/>
    </location>
</feature>
<dbReference type="Proteomes" id="UP000182658">
    <property type="component" value="Unassembled WGS sequence"/>
</dbReference>
<feature type="transmembrane region" description="Helical" evidence="6">
    <location>
        <begin position="396"/>
        <end position="423"/>
    </location>
</feature>
<protein>
    <submittedName>
        <fullName evidence="8">MFS transporter</fullName>
    </submittedName>
</protein>
<comment type="similarity">
    <text evidence="2">Belongs to the major facilitator superfamily. Sugar transporter (TC 2.A.1.1) family.</text>
</comment>
<sequence length="521" mass="58469">MQDQPDFIPPTWIKHMASPRVAEESEVKRLLNLNTTPWYKKPNLRRLYFCLIPAALGCEMTSGYDGSILNGLQAVTPWLTYFNNPQGALLGVINAAFSIGAVLSLPIVPYINDRVGRKHSITIGSVILVIGVVLQTASVNVAMFLVARLLLGMGIPFCISGASQLIAELTYPSDTAVLNGLFNESWYVGAIIAAGTTLGTFQRPDDWSWRIPSIVQIAPSVLQLIFIWFIPESPRWLLSKDRDAEAFDILVKYHAEGNREDPFVNAEFVEIQTQVRHEIENSKRRWIELLQTPGNRKRTLIAACVGLFSQWSGNGLVSYYLAKVLLTVGIKDKRTQNIINLALTCWNLITGCTGAFLTKVLKRRTQYLIAFIGMTCVFAVWTGVSANFAQTGSSSAATAVVAMIFIYYMFYTIMHPLTYIFIIEVFPFVHRSKGVGLTQVFSRGGSAFNQFVNPIGLGNIGWKFYIVYVVWLAIETTIIFFLYPETKGPTLEELANLFEEEHPMEKGMMKEREEVEERERA</sequence>
<accession>A0A1J7JSK8</accession>
<evidence type="ECO:0000256" key="2">
    <source>
        <dbReference type="ARBA" id="ARBA00010992"/>
    </source>
</evidence>
<dbReference type="InterPro" id="IPR036259">
    <property type="entry name" value="MFS_trans_sf"/>
</dbReference>
<feature type="transmembrane region" description="Helical" evidence="6">
    <location>
        <begin position="367"/>
        <end position="384"/>
    </location>
</feature>
<comment type="subcellular location">
    <subcellularLocation>
        <location evidence="1">Membrane</location>
        <topology evidence="1">Multi-pass membrane protein</topology>
    </subcellularLocation>
</comment>
<dbReference type="Pfam" id="PF00083">
    <property type="entry name" value="Sugar_tr"/>
    <property type="match status" value="1"/>
</dbReference>
<dbReference type="FunFam" id="1.20.1250.20:FF:000117">
    <property type="entry name" value="MFS hexose transporter"/>
    <property type="match status" value="1"/>
</dbReference>
<dbReference type="InterPro" id="IPR005828">
    <property type="entry name" value="MFS_sugar_transport-like"/>
</dbReference>
<dbReference type="EMBL" id="KV875095">
    <property type="protein sequence ID" value="OIW32340.1"/>
    <property type="molecule type" value="Genomic_DNA"/>
</dbReference>
<reference evidence="8 9" key="1">
    <citation type="submission" date="2016-10" db="EMBL/GenBank/DDBJ databases">
        <title>Draft genome sequence of Coniochaeta ligniaria NRRL30616, a lignocellulolytic fungus for bioabatement of inhibitors in plant biomass hydrolysates.</title>
        <authorList>
            <consortium name="DOE Joint Genome Institute"/>
            <person name="Jimenez D.J."/>
            <person name="Hector R.E."/>
            <person name="Riley R."/>
            <person name="Sun H."/>
            <person name="Grigoriev I.V."/>
            <person name="Van Elsas J.D."/>
            <person name="Nichols N.N."/>
        </authorList>
    </citation>
    <scope>NUCLEOTIDE SEQUENCE [LARGE SCALE GENOMIC DNA]</scope>
    <source>
        <strain evidence="8 9">NRRL 30616</strain>
    </source>
</reference>
<evidence type="ECO:0000313" key="9">
    <source>
        <dbReference type="Proteomes" id="UP000182658"/>
    </source>
</evidence>
<feature type="transmembrane region" description="Helical" evidence="6">
    <location>
        <begin position="464"/>
        <end position="483"/>
    </location>
</feature>
<organism evidence="8 9">
    <name type="scientific">Coniochaeta ligniaria NRRL 30616</name>
    <dbReference type="NCBI Taxonomy" id="1408157"/>
    <lineage>
        <taxon>Eukaryota</taxon>
        <taxon>Fungi</taxon>
        <taxon>Dikarya</taxon>
        <taxon>Ascomycota</taxon>
        <taxon>Pezizomycotina</taxon>
        <taxon>Sordariomycetes</taxon>
        <taxon>Sordariomycetidae</taxon>
        <taxon>Coniochaetales</taxon>
        <taxon>Coniochaetaceae</taxon>
        <taxon>Coniochaeta</taxon>
    </lineage>
</organism>
<name>A0A1J7JSK8_9PEZI</name>
<dbReference type="PANTHER" id="PTHR48022">
    <property type="entry name" value="PLASTIDIC GLUCOSE TRANSPORTER 4"/>
    <property type="match status" value="1"/>
</dbReference>
<feature type="transmembrane region" description="Helical" evidence="6">
    <location>
        <begin position="341"/>
        <end position="360"/>
    </location>
</feature>
<dbReference type="InParanoid" id="A0A1J7JSK8"/>
<keyword evidence="5 6" id="KW-0472">Membrane</keyword>
<feature type="transmembrane region" description="Helical" evidence="6">
    <location>
        <begin position="123"/>
        <end position="147"/>
    </location>
</feature>
<proteinExistence type="inferred from homology"/>
<evidence type="ECO:0000256" key="5">
    <source>
        <dbReference type="ARBA" id="ARBA00023136"/>
    </source>
</evidence>
<dbReference type="GO" id="GO:0005351">
    <property type="term" value="F:carbohydrate:proton symporter activity"/>
    <property type="evidence" value="ECO:0007669"/>
    <property type="project" value="TreeGrafter"/>
</dbReference>
<dbReference type="PROSITE" id="PS50850">
    <property type="entry name" value="MFS"/>
    <property type="match status" value="1"/>
</dbReference>
<evidence type="ECO:0000259" key="7">
    <source>
        <dbReference type="PROSITE" id="PS50850"/>
    </source>
</evidence>
<dbReference type="OrthoDB" id="6133115at2759"/>
<keyword evidence="9" id="KW-1185">Reference proteome</keyword>
<dbReference type="InterPro" id="IPR020846">
    <property type="entry name" value="MFS_dom"/>
</dbReference>
<feature type="transmembrane region" description="Helical" evidence="6">
    <location>
        <begin position="47"/>
        <end position="68"/>
    </location>
</feature>
<evidence type="ECO:0000256" key="4">
    <source>
        <dbReference type="ARBA" id="ARBA00022989"/>
    </source>
</evidence>
<dbReference type="InterPro" id="IPR050360">
    <property type="entry name" value="MFS_Sugar_Transporters"/>
</dbReference>
<feature type="domain" description="Major facilitator superfamily (MFS) profile" evidence="7">
    <location>
        <begin position="51"/>
        <end position="487"/>
    </location>
</feature>
<dbReference type="AlphaFoldDB" id="A0A1J7JSK8"/>
<dbReference type="SUPFAM" id="SSF103473">
    <property type="entry name" value="MFS general substrate transporter"/>
    <property type="match status" value="1"/>
</dbReference>